<feature type="region of interest" description="Disordered" evidence="1">
    <location>
        <begin position="150"/>
        <end position="215"/>
    </location>
</feature>
<feature type="region of interest" description="Disordered" evidence="1">
    <location>
        <begin position="27"/>
        <end position="75"/>
    </location>
</feature>
<dbReference type="AlphaFoldDB" id="A0A9W6S120"/>
<evidence type="ECO:0000313" key="3">
    <source>
        <dbReference type="Proteomes" id="UP001165074"/>
    </source>
</evidence>
<organism evidence="2 3">
    <name type="scientific">Actinoallomurus iriomotensis</name>
    <dbReference type="NCBI Taxonomy" id="478107"/>
    <lineage>
        <taxon>Bacteria</taxon>
        <taxon>Bacillati</taxon>
        <taxon>Actinomycetota</taxon>
        <taxon>Actinomycetes</taxon>
        <taxon>Streptosporangiales</taxon>
        <taxon>Thermomonosporaceae</taxon>
        <taxon>Actinoallomurus</taxon>
    </lineage>
</organism>
<protein>
    <submittedName>
        <fullName evidence="2">Uncharacterized protein</fullName>
    </submittedName>
</protein>
<name>A0A9W6S120_9ACTN</name>
<dbReference type="Proteomes" id="UP001165074">
    <property type="component" value="Unassembled WGS sequence"/>
</dbReference>
<proteinExistence type="predicted"/>
<evidence type="ECO:0000256" key="1">
    <source>
        <dbReference type="SAM" id="MobiDB-lite"/>
    </source>
</evidence>
<gene>
    <name evidence="2" type="ORF">Airi02_030830</name>
</gene>
<evidence type="ECO:0000313" key="2">
    <source>
        <dbReference type="EMBL" id="GLY85154.1"/>
    </source>
</evidence>
<sequence length="215" mass="22138">MGPEGQTREAVQHEAAQTAEHAKFATAEVTETAREQARQVTREAGEQARHVVDDARRRLSGELDSQTGRAAGGLRQWADELDRMAESGADGSPVRTAVTRLSQGGRQAAGYLDEHGVAGVAERVGEFARRRPGTFLIGAAVTGFLAGRLAKATASAGSAEDPAETPGRTPSSPGESLSPDTPAPAVEAVGGSYGATPYENGAQATPPPGPSGQVR</sequence>
<dbReference type="EMBL" id="BSTK01000004">
    <property type="protein sequence ID" value="GLY85154.1"/>
    <property type="molecule type" value="Genomic_DNA"/>
</dbReference>
<keyword evidence="3" id="KW-1185">Reference proteome</keyword>
<comment type="caution">
    <text evidence="2">The sequence shown here is derived from an EMBL/GenBank/DDBJ whole genome shotgun (WGS) entry which is preliminary data.</text>
</comment>
<dbReference type="RefSeq" id="WP_285571801.1">
    <property type="nucleotide sequence ID" value="NZ_BSTK01000004.1"/>
</dbReference>
<reference evidence="2" key="1">
    <citation type="submission" date="2023-03" db="EMBL/GenBank/DDBJ databases">
        <title>Actinoallomurus iriomotensis NBRC 103684.</title>
        <authorList>
            <person name="Ichikawa N."/>
            <person name="Sato H."/>
            <person name="Tonouchi N."/>
        </authorList>
    </citation>
    <scope>NUCLEOTIDE SEQUENCE</scope>
    <source>
        <strain evidence="2">NBRC 103684</strain>
    </source>
</reference>
<feature type="compositionally biased region" description="Pro residues" evidence="1">
    <location>
        <begin position="205"/>
        <end position="215"/>
    </location>
</feature>
<accession>A0A9W6S120</accession>
<feature type="compositionally biased region" description="Basic and acidic residues" evidence="1">
    <location>
        <begin position="31"/>
        <end position="61"/>
    </location>
</feature>
<feature type="compositionally biased region" description="Polar residues" evidence="1">
    <location>
        <begin position="168"/>
        <end position="179"/>
    </location>
</feature>